<sequence length="77" mass="8833">MKTASHLCVDRSTQSARDKSQNKKGNSHTCATECTHITRSANADSTLHTPTLPLRMSYCKKYTRKLETYFWLSHKND</sequence>
<feature type="region of interest" description="Disordered" evidence="1">
    <location>
        <begin position="1"/>
        <end position="29"/>
    </location>
</feature>
<organism evidence="2">
    <name type="scientific">Anguilla anguilla</name>
    <name type="common">European freshwater eel</name>
    <name type="synonym">Muraena anguilla</name>
    <dbReference type="NCBI Taxonomy" id="7936"/>
    <lineage>
        <taxon>Eukaryota</taxon>
        <taxon>Metazoa</taxon>
        <taxon>Chordata</taxon>
        <taxon>Craniata</taxon>
        <taxon>Vertebrata</taxon>
        <taxon>Euteleostomi</taxon>
        <taxon>Actinopterygii</taxon>
        <taxon>Neopterygii</taxon>
        <taxon>Teleostei</taxon>
        <taxon>Anguilliformes</taxon>
        <taxon>Anguillidae</taxon>
        <taxon>Anguilla</taxon>
    </lineage>
</organism>
<evidence type="ECO:0000313" key="2">
    <source>
        <dbReference type="EMBL" id="JAH43567.1"/>
    </source>
</evidence>
<reference evidence="2" key="2">
    <citation type="journal article" date="2015" name="Fish Shellfish Immunol.">
        <title>Early steps in the European eel (Anguilla anguilla)-Vibrio vulnificus interaction in the gills: Role of the RtxA13 toxin.</title>
        <authorList>
            <person name="Callol A."/>
            <person name="Pajuelo D."/>
            <person name="Ebbesson L."/>
            <person name="Teles M."/>
            <person name="MacKenzie S."/>
            <person name="Amaro C."/>
        </authorList>
    </citation>
    <scope>NUCLEOTIDE SEQUENCE</scope>
</reference>
<accession>A0A0E9SQP4</accession>
<name>A0A0E9SQP4_ANGAN</name>
<reference evidence="2" key="1">
    <citation type="submission" date="2014-11" db="EMBL/GenBank/DDBJ databases">
        <authorList>
            <person name="Amaro Gonzalez C."/>
        </authorList>
    </citation>
    <scope>NUCLEOTIDE SEQUENCE</scope>
</reference>
<dbReference type="EMBL" id="GBXM01065010">
    <property type="protein sequence ID" value="JAH43567.1"/>
    <property type="molecule type" value="Transcribed_RNA"/>
</dbReference>
<proteinExistence type="predicted"/>
<dbReference type="AlphaFoldDB" id="A0A0E9SQP4"/>
<evidence type="ECO:0000256" key="1">
    <source>
        <dbReference type="SAM" id="MobiDB-lite"/>
    </source>
</evidence>
<protein>
    <submittedName>
        <fullName evidence="2">Uncharacterized protein</fullName>
    </submittedName>
</protein>